<dbReference type="SMART" id="SM00822">
    <property type="entry name" value="PKS_KR"/>
    <property type="match status" value="1"/>
</dbReference>
<keyword evidence="7" id="KW-0012">Acyltransferase</keyword>
<dbReference type="GO" id="GO:0031177">
    <property type="term" value="F:phosphopantetheine binding"/>
    <property type="evidence" value="ECO:0007669"/>
    <property type="project" value="InterPro"/>
</dbReference>
<dbReference type="InterPro" id="IPR032821">
    <property type="entry name" value="PKS_assoc"/>
</dbReference>
<dbReference type="Gene3D" id="3.90.180.10">
    <property type="entry name" value="Medium-chain alcohol dehydrogenases, catalytic domain"/>
    <property type="match status" value="1"/>
</dbReference>
<keyword evidence="3" id="KW-0808">Transferase</keyword>
<evidence type="ECO:0008006" key="15">
    <source>
        <dbReference type="Google" id="ProtNLM"/>
    </source>
</evidence>
<dbReference type="InterPro" id="IPR014043">
    <property type="entry name" value="Acyl_transferase_dom"/>
</dbReference>
<dbReference type="SMART" id="SM00825">
    <property type="entry name" value="PKS_KS"/>
    <property type="match status" value="1"/>
</dbReference>
<dbReference type="Pfam" id="PF21089">
    <property type="entry name" value="PKS_DH_N"/>
    <property type="match status" value="1"/>
</dbReference>
<dbReference type="InterPro" id="IPR042104">
    <property type="entry name" value="PKS_dehydratase_sf"/>
</dbReference>
<dbReference type="GO" id="GO:0032259">
    <property type="term" value="P:methylation"/>
    <property type="evidence" value="ECO:0007669"/>
    <property type="project" value="UniProtKB-KW"/>
</dbReference>
<dbReference type="SUPFAM" id="SSF51735">
    <property type="entry name" value="NAD(P)-binding Rossmann-fold domains"/>
    <property type="match status" value="2"/>
</dbReference>
<dbReference type="GO" id="GO:0016491">
    <property type="term" value="F:oxidoreductase activity"/>
    <property type="evidence" value="ECO:0007669"/>
    <property type="project" value="UniProtKB-KW"/>
</dbReference>
<dbReference type="PROSITE" id="PS52004">
    <property type="entry name" value="KS3_2"/>
    <property type="match status" value="1"/>
</dbReference>
<dbReference type="InterPro" id="IPR013968">
    <property type="entry name" value="PKS_KR"/>
</dbReference>
<dbReference type="InterPro" id="IPR014031">
    <property type="entry name" value="Ketoacyl_synth_C"/>
</dbReference>
<dbReference type="SUPFAM" id="SSF52151">
    <property type="entry name" value="FabD/lysophospholipase-like"/>
    <property type="match status" value="1"/>
</dbReference>
<dbReference type="SUPFAM" id="SSF47336">
    <property type="entry name" value="ACP-like"/>
    <property type="match status" value="1"/>
</dbReference>
<dbReference type="CDD" id="cd05195">
    <property type="entry name" value="enoyl_red"/>
    <property type="match status" value="1"/>
</dbReference>
<accession>A0A9W8TQM4</accession>
<keyword evidence="6" id="KW-0511">Multifunctional enzyme</keyword>
<feature type="region of interest" description="N-terminal hotdog fold" evidence="8">
    <location>
        <begin position="1008"/>
        <end position="1152"/>
    </location>
</feature>
<evidence type="ECO:0000256" key="4">
    <source>
        <dbReference type="ARBA" id="ARBA00022857"/>
    </source>
</evidence>
<feature type="region of interest" description="Disordered" evidence="9">
    <location>
        <begin position="2569"/>
        <end position="2596"/>
    </location>
</feature>
<dbReference type="SMART" id="SM00823">
    <property type="entry name" value="PKS_PP"/>
    <property type="match status" value="1"/>
</dbReference>
<dbReference type="InterPro" id="IPR016035">
    <property type="entry name" value="Acyl_Trfase/lysoPLipase"/>
</dbReference>
<dbReference type="Pfam" id="PF08659">
    <property type="entry name" value="KR"/>
    <property type="match status" value="1"/>
</dbReference>
<dbReference type="Pfam" id="PF02801">
    <property type="entry name" value="Ketoacyl-synt_C"/>
    <property type="match status" value="1"/>
</dbReference>
<dbReference type="Gene3D" id="3.40.50.150">
    <property type="entry name" value="Vaccinia Virus protein VP39"/>
    <property type="match status" value="1"/>
</dbReference>
<dbReference type="Gene3D" id="3.40.366.10">
    <property type="entry name" value="Malonyl-Coenzyme A Acyl Carrier Protein, domain 2"/>
    <property type="match status" value="1"/>
</dbReference>
<evidence type="ECO:0000256" key="1">
    <source>
        <dbReference type="ARBA" id="ARBA00022450"/>
    </source>
</evidence>
<evidence type="ECO:0000256" key="2">
    <source>
        <dbReference type="ARBA" id="ARBA00022553"/>
    </source>
</evidence>
<feature type="domain" description="Ketosynthase family 3 (KS3)" evidence="11">
    <location>
        <begin position="12"/>
        <end position="445"/>
    </location>
</feature>
<dbReference type="Pfam" id="PF08242">
    <property type="entry name" value="Methyltransf_12"/>
    <property type="match status" value="1"/>
</dbReference>
<dbReference type="GO" id="GO:0044550">
    <property type="term" value="P:secondary metabolite biosynthetic process"/>
    <property type="evidence" value="ECO:0007669"/>
    <property type="project" value="TreeGrafter"/>
</dbReference>
<feature type="domain" description="PKS/mFAS DH" evidence="12">
    <location>
        <begin position="1008"/>
        <end position="1322"/>
    </location>
</feature>
<evidence type="ECO:0000256" key="7">
    <source>
        <dbReference type="ARBA" id="ARBA00023315"/>
    </source>
</evidence>
<dbReference type="Pfam" id="PF14765">
    <property type="entry name" value="PS-DH"/>
    <property type="match status" value="1"/>
</dbReference>
<feature type="active site" description="Proton donor; for dehydratase activity" evidence="8">
    <location>
        <position position="1232"/>
    </location>
</feature>
<dbReference type="PROSITE" id="PS00606">
    <property type="entry name" value="KS3_1"/>
    <property type="match status" value="1"/>
</dbReference>
<keyword evidence="14" id="KW-1185">Reference proteome</keyword>
<proteinExistence type="predicted"/>
<dbReference type="InterPro" id="IPR020806">
    <property type="entry name" value="PKS_PP-bd"/>
</dbReference>
<dbReference type="CDD" id="cd02440">
    <property type="entry name" value="AdoMet_MTases"/>
    <property type="match status" value="1"/>
</dbReference>
<dbReference type="Gene3D" id="3.40.50.720">
    <property type="entry name" value="NAD(P)-binding Rossmann-like Domain"/>
    <property type="match status" value="1"/>
</dbReference>
<dbReference type="SMART" id="SM00829">
    <property type="entry name" value="PKS_ER"/>
    <property type="match status" value="1"/>
</dbReference>
<dbReference type="InterPro" id="IPR018201">
    <property type="entry name" value="Ketoacyl_synth_AS"/>
</dbReference>
<evidence type="ECO:0000313" key="13">
    <source>
        <dbReference type="EMBL" id="KAJ3580237.1"/>
    </source>
</evidence>
<evidence type="ECO:0000256" key="5">
    <source>
        <dbReference type="ARBA" id="ARBA00023002"/>
    </source>
</evidence>
<evidence type="ECO:0000313" key="14">
    <source>
        <dbReference type="Proteomes" id="UP001148614"/>
    </source>
</evidence>
<evidence type="ECO:0000259" key="11">
    <source>
        <dbReference type="PROSITE" id="PS52004"/>
    </source>
</evidence>
<dbReference type="PROSITE" id="PS50075">
    <property type="entry name" value="CARRIER"/>
    <property type="match status" value="1"/>
</dbReference>
<dbReference type="PROSITE" id="PS52019">
    <property type="entry name" value="PKS_MFAS_DH"/>
    <property type="match status" value="1"/>
</dbReference>
<dbReference type="InterPro" id="IPR014030">
    <property type="entry name" value="Ketoacyl_synth_N"/>
</dbReference>
<dbReference type="CDD" id="cd00833">
    <property type="entry name" value="PKS"/>
    <property type="match status" value="1"/>
</dbReference>
<dbReference type="SMART" id="SM00826">
    <property type="entry name" value="PKS_DH"/>
    <property type="match status" value="1"/>
</dbReference>
<keyword evidence="5" id="KW-0560">Oxidoreductase</keyword>
<dbReference type="InterPro" id="IPR029063">
    <property type="entry name" value="SAM-dependent_MTases_sf"/>
</dbReference>
<dbReference type="EMBL" id="JANPWZ010000020">
    <property type="protein sequence ID" value="KAJ3580237.1"/>
    <property type="molecule type" value="Genomic_DNA"/>
</dbReference>
<gene>
    <name evidence="13" type="ORF">NPX13_g325</name>
</gene>
<dbReference type="GO" id="GO:0006633">
    <property type="term" value="P:fatty acid biosynthetic process"/>
    <property type="evidence" value="ECO:0007669"/>
    <property type="project" value="InterPro"/>
</dbReference>
<dbReference type="InterPro" id="IPR001227">
    <property type="entry name" value="Ac_transferase_dom_sf"/>
</dbReference>
<protein>
    <recommendedName>
        <fullName evidence="15">Carrier domain-containing protein</fullName>
    </recommendedName>
</protein>
<keyword evidence="4" id="KW-0521">NADP</keyword>
<feature type="region of interest" description="C-terminal hotdog fold" evidence="8">
    <location>
        <begin position="1166"/>
        <end position="1322"/>
    </location>
</feature>
<reference evidence="13" key="1">
    <citation type="submission" date="2022-07" db="EMBL/GenBank/DDBJ databases">
        <title>Genome Sequence of Xylaria arbuscula.</title>
        <authorList>
            <person name="Buettner E."/>
        </authorList>
    </citation>
    <scope>NUCLEOTIDE SEQUENCE</scope>
    <source>
        <strain evidence="13">VT107</strain>
    </source>
</reference>
<dbReference type="GO" id="GO:0004315">
    <property type="term" value="F:3-oxoacyl-[acyl-carrier-protein] synthase activity"/>
    <property type="evidence" value="ECO:0007669"/>
    <property type="project" value="InterPro"/>
</dbReference>
<dbReference type="Pfam" id="PF16197">
    <property type="entry name" value="KAsynt_C_assoc"/>
    <property type="match status" value="1"/>
</dbReference>
<dbReference type="SUPFAM" id="SSF53901">
    <property type="entry name" value="Thiolase-like"/>
    <property type="match status" value="1"/>
</dbReference>
<dbReference type="InterPro" id="IPR020807">
    <property type="entry name" value="PKS_DH"/>
</dbReference>
<dbReference type="PANTHER" id="PTHR43775">
    <property type="entry name" value="FATTY ACID SYNTHASE"/>
    <property type="match status" value="1"/>
</dbReference>
<dbReference type="InterPro" id="IPR057326">
    <property type="entry name" value="KR_dom"/>
</dbReference>
<dbReference type="SUPFAM" id="SSF50129">
    <property type="entry name" value="GroES-like"/>
    <property type="match status" value="1"/>
</dbReference>
<dbReference type="InterPro" id="IPR050091">
    <property type="entry name" value="PKS_NRPS_Biosynth_Enz"/>
</dbReference>
<dbReference type="InterPro" id="IPR049551">
    <property type="entry name" value="PKS_DH_C"/>
</dbReference>
<dbReference type="InterPro" id="IPR036291">
    <property type="entry name" value="NAD(P)-bd_dom_sf"/>
</dbReference>
<dbReference type="InterPro" id="IPR016036">
    <property type="entry name" value="Malonyl_transacylase_ACP-bd"/>
</dbReference>
<dbReference type="InterPro" id="IPR049552">
    <property type="entry name" value="PKS_DH_N"/>
</dbReference>
<keyword evidence="1" id="KW-0596">Phosphopantetheine</keyword>
<dbReference type="Pfam" id="PF00109">
    <property type="entry name" value="ketoacyl-synt"/>
    <property type="match status" value="1"/>
</dbReference>
<dbReference type="Gene3D" id="1.10.1200.10">
    <property type="entry name" value="ACP-like"/>
    <property type="match status" value="1"/>
</dbReference>
<dbReference type="GO" id="GO:0008168">
    <property type="term" value="F:methyltransferase activity"/>
    <property type="evidence" value="ECO:0007669"/>
    <property type="project" value="UniProtKB-KW"/>
</dbReference>
<evidence type="ECO:0000256" key="6">
    <source>
        <dbReference type="ARBA" id="ARBA00023268"/>
    </source>
</evidence>
<sequence length="2709" mass="294429">MSPSPMSSKEAHELVAVVGMGCRWPGGVNSPRQMWSFLREQRSGFCSFNSMSTPRCFSAEGFYHMDSGRPGTMATEGAFLIDGDPRLFDHAFFNITGREAETLDPSQRKLLEVVYEAFENAGETWASVAGSNTGVFVGNFALDHWIIQARDWEYAKPHSTTGASPSILANRISHVFDLRGPSVAVDTACSSSMYAVHLAVSAIRNGDCDSAIVAASNWIADPSLQIALDKLGALSPTSRCHTFDASADGYARGEGFAALYLKKLPTALASESPIRAVIRGTAVNANGRAGGITRPSAGGQEAVIRKAYANAGLPFSETTYFECHGTGTPAGDPIELAAVSQIFGSDRSQDADSPDPLFIGSIKTNMGHAEGASALAAIMKVVLSMEAGEIPPSIGIEVLHPSIDFAGASVEVVRQVIPWPKHRLRRASINSFGFGGANGHAILESYNAQTYPNSELNSGSRNHDAEVTNHSQSYNGYRILNGNENEAQDQDVVHRPIINVPTMIRGTDATTRQFVLLPFSAHSESSLRLNIEALSRDISRCSLANVVYTLAAKRSVLPYRICRVVDKDNPQLDLLNVGSGISLSHKQHQQVANVAFVFTGQGAQWHGMAVQLFEYRVFRVAIEYLDDIIKSLPLPPPTWSITSVLKCDYDPDLIHTPLISQTVCTAIQIGLVDLLASWGICPTAVAGHSSGEIAAAYASGRITAAEAVIAAYLRGRAVANSNRSGAMLAVGLGPDELQKLKYLNGEDLNNGQMRIAAINSPGSVTISGDAIAIEALAKRLAVDGVFHRLLRTGGIAYHSHHMVDLGQEYEESLSSCYLHVRQSGMVDEKQKYLRVPWVSSVTPDKDPPPTIAGSAAYWRANLESPVRFSDAILSSLHLEGDHGPINLLVEIGPHSALKGPLEQIIKSVHPREIMYAGSTLRRGEDACKSMLQLAGALYCMDAKVNLVAANAVDFHNSGMDKDMSNGEGALVHGHIVVDLPPYQYTYGPVNYYECRASKEFRLRKAPRHALLGSKIPGVAKLKPQWRNVLRVKDLPWLGDHRLLPNVVFPAAGYIATAIEAVLRIYEESPEPRPKITGYTLRNVSIKTALRLPEDDHGIEIILSLDVPDDVPTAPPSWASFSITSVGQSGVDSTESMWTEHCTGMVKIELGTVHDKIEKIETTSMDGRVADVGSWYKAFNAIGLGYGPTFRTVSGIRADPDAKFASASIALDSTAGKIQGGDSRYALHPAALDGALQLGLIACYGGCVEATTTAFVPVNFSRIYMKNIIHNGDRNSAMVVAQGELRGLRGAYINQLQMLDGNDEVILNIERLRCVSYTGEAHLRNQRICSAFRAPFARMVWIPDFRTLNYESCRALFPPPNENIYRLNAIKKLDRLACAILVDVYESSIKSNNKAPLAQEISGDIGHFTAWIKRSVEEATSHPMVDAKQLEPQDRHKAISRLHSETKDIAESRIAKCLYDDMDNILSKRHTGVDIMIHGDDGTNLLMELYQRGLFMTSAYPQLWRVLDGLTHANPHMRILEIGAGTGGATRVAMNALTSLNGIKRYREYVFTDISPGFLAAAKSSMANFRDISYSMLDIEADPETQGYQPLYDIVLASQALHATTSILQTLKNCRKLLRPQGKLVLVENTTEDSPIVGLILGTLTGYWHGIPDGRVNSPFMSLEAWDRVLKEAGFSGAELVLDDYPRPDNVTTTLVSTLMEIEPMRRSENVSKALGSVEAHLLHDPEHSSLILGQLCQELERRGINPLPAPLDRAMSVVSPDACVVVFLVGEEDFLVDIKARHLATFQHLARTAATLVCLTFCGLMKGRNPEGALIPGLMRTIGTENPGGRFVSIDVSDEDSDASTYDSAGLVRCIADQLFLQNDNPYDREERNYNVEIKDHEYVWQDGCLWVSRAMPDDTIQSFSEASSGKNHERAEGYSLQPLKAQGPVRAAFSTPGILSSLYFQPYSELLAPIPSDYIEVKVTAVGVNWKDLAVSSGRFDADNLSSEYSGIVTAVGADAASLFCAGDRVYGMGGGHFGNYTRVPTAFAQKLDNQDDLVEVATMPLVYMTAVYAFDYVARLRPGHRVLIQSATGGLGLAATQLARAKGAEVFAMVGTVEKAEFLVREMKLPESHVIAVPSGDGVSALDRRLTRMTPHSRGFDVILGTARGDVLDASIQALAPLGHFVDVGRTDVQDSQALAMGSFERCSSFSSFDLSLVLKANQELGRELMQTVHSYYRDGLIGPVHPFTASDVSKLDQVLLKFSKGTHVGKMVVTFQDVQTLVRMPSSPPQPQFRFDSMACYIVVGGLGGLGRSILRWMCERGARNLVVLSRRSIKASSSAAQSLVSRLTGRGVNIRPVECDVSDRSQVTRLIQNIASDSSTGQIRGIIHAAVSYLDISFNKLTVSRWRDSLSAKVQGTQNLHKATVSLNIPLDFFVMITSLESIYALATQSSYTAANAFQDAFARYRRRLGLPATSISFGFIKGIGDVGQDPITVDMFARNRALTLSESEFLARLEAAFLNDARDDEILDDNGGSNILTCLDPGAMAAMEHDEGETEAGSLHHPLSAVPRWYSDARVSHIMRAFEDAQREQRTGNSSATAQKGDDDNSNRSSAWRVRAKFEAATAAGSLEERSKTVDSVTDAISAAIAELLFVDIANVNSAKTVADHGVDSLIAAELRNWLYQALGANINMQELLDARTSIESLAGLIVDTALAGRLNVKGRERGG</sequence>
<feature type="domain" description="Carrier" evidence="10">
    <location>
        <begin position="2620"/>
        <end position="2695"/>
    </location>
</feature>
<dbReference type="SUPFAM" id="SSF53335">
    <property type="entry name" value="S-adenosyl-L-methionine-dependent methyltransferases"/>
    <property type="match status" value="1"/>
</dbReference>
<dbReference type="Gene3D" id="3.10.129.110">
    <property type="entry name" value="Polyketide synthase dehydratase"/>
    <property type="match status" value="1"/>
</dbReference>
<comment type="caution">
    <text evidence="13">The sequence shown here is derived from an EMBL/GenBank/DDBJ whole genome shotgun (WGS) entry which is preliminary data.</text>
</comment>
<dbReference type="InterPro" id="IPR013217">
    <property type="entry name" value="Methyltransf_12"/>
</dbReference>
<name>A0A9W8TQM4_9PEZI</name>
<dbReference type="Pfam" id="PF23297">
    <property type="entry name" value="ACP_SdgA_C"/>
    <property type="match status" value="1"/>
</dbReference>
<dbReference type="SUPFAM" id="SSF55048">
    <property type="entry name" value="Probable ACP-binding domain of malonyl-CoA ACP transacylase"/>
    <property type="match status" value="1"/>
</dbReference>
<dbReference type="InterPro" id="IPR020841">
    <property type="entry name" value="PKS_Beta-ketoAc_synthase_dom"/>
</dbReference>
<dbReference type="VEuPathDB" id="FungiDB:F4678DRAFT_486812"/>
<dbReference type="Proteomes" id="UP001148614">
    <property type="component" value="Unassembled WGS sequence"/>
</dbReference>
<dbReference type="InterPro" id="IPR036736">
    <property type="entry name" value="ACP-like_sf"/>
</dbReference>
<feature type="active site" description="Proton acceptor; for dehydratase activity" evidence="8">
    <location>
        <position position="1040"/>
    </location>
</feature>
<evidence type="ECO:0000259" key="10">
    <source>
        <dbReference type="PROSITE" id="PS50075"/>
    </source>
</evidence>
<dbReference type="GO" id="GO:0004312">
    <property type="term" value="F:fatty acid synthase activity"/>
    <property type="evidence" value="ECO:0007669"/>
    <property type="project" value="TreeGrafter"/>
</dbReference>
<keyword evidence="2" id="KW-0597">Phosphoprotein</keyword>
<dbReference type="InterPro" id="IPR011032">
    <property type="entry name" value="GroES-like_sf"/>
</dbReference>
<evidence type="ECO:0000259" key="12">
    <source>
        <dbReference type="PROSITE" id="PS52019"/>
    </source>
</evidence>
<dbReference type="PANTHER" id="PTHR43775:SF50">
    <property type="entry name" value="HIGHLY REDUCING POLYKETIDE SYNTHASE SRDA"/>
    <property type="match status" value="1"/>
</dbReference>
<dbReference type="InterPro" id="IPR049900">
    <property type="entry name" value="PKS_mFAS_DH"/>
</dbReference>
<dbReference type="Gene3D" id="3.40.47.10">
    <property type="match status" value="1"/>
</dbReference>
<evidence type="ECO:0000256" key="3">
    <source>
        <dbReference type="ARBA" id="ARBA00022679"/>
    </source>
</evidence>
<dbReference type="InterPro" id="IPR009081">
    <property type="entry name" value="PP-bd_ACP"/>
</dbReference>
<evidence type="ECO:0000256" key="8">
    <source>
        <dbReference type="PROSITE-ProRule" id="PRU01363"/>
    </source>
</evidence>
<dbReference type="InterPro" id="IPR020843">
    <property type="entry name" value="ER"/>
</dbReference>
<dbReference type="InterPro" id="IPR016039">
    <property type="entry name" value="Thiolase-like"/>
</dbReference>
<organism evidence="13 14">
    <name type="scientific">Xylaria arbuscula</name>
    <dbReference type="NCBI Taxonomy" id="114810"/>
    <lineage>
        <taxon>Eukaryota</taxon>
        <taxon>Fungi</taxon>
        <taxon>Dikarya</taxon>
        <taxon>Ascomycota</taxon>
        <taxon>Pezizomycotina</taxon>
        <taxon>Sordariomycetes</taxon>
        <taxon>Xylariomycetidae</taxon>
        <taxon>Xylariales</taxon>
        <taxon>Xylariaceae</taxon>
        <taxon>Xylaria</taxon>
    </lineage>
</organism>
<dbReference type="SMART" id="SM00827">
    <property type="entry name" value="PKS_AT"/>
    <property type="match status" value="1"/>
</dbReference>
<dbReference type="Pfam" id="PF00698">
    <property type="entry name" value="Acyl_transf_1"/>
    <property type="match status" value="1"/>
</dbReference>
<evidence type="ECO:0000256" key="9">
    <source>
        <dbReference type="SAM" id="MobiDB-lite"/>
    </source>
</evidence>